<dbReference type="InParanoid" id="A0A165MIX1"/>
<feature type="region of interest" description="Disordered" evidence="1">
    <location>
        <begin position="1"/>
        <end position="138"/>
    </location>
</feature>
<sequence length="245" mass="27517">MSEDEQPLASTSRTPDPSRPTKAFPTRTVKRTAAVPTSNYAFDTDMGDDNVNASSSRLPKSTDDDDDDFVCPSDADDSEDEDWSLRPKGGQKRKNESTASAERSKKRVRATAPESDAEEEIDDVQEDPNEPEPGVKALEKRYGVYVTSADLRQRKADVKVPDDLRCRPCNKTLADDDSYRRHMVATLKHQPAGYQYYPHMCNLCGQDSGKKKATKSAARMLKEHDALWKDRAVNSRISRRVCDQE</sequence>
<evidence type="ECO:0008006" key="4">
    <source>
        <dbReference type="Google" id="ProtNLM"/>
    </source>
</evidence>
<gene>
    <name evidence="2" type="ORF">EXIGLDRAFT_233655</name>
</gene>
<proteinExistence type="predicted"/>
<dbReference type="EMBL" id="KV425910">
    <property type="protein sequence ID" value="KZV99330.1"/>
    <property type="molecule type" value="Genomic_DNA"/>
</dbReference>
<evidence type="ECO:0000313" key="3">
    <source>
        <dbReference type="Proteomes" id="UP000077266"/>
    </source>
</evidence>
<evidence type="ECO:0000313" key="2">
    <source>
        <dbReference type="EMBL" id="KZV99330.1"/>
    </source>
</evidence>
<feature type="compositionally biased region" description="Acidic residues" evidence="1">
    <location>
        <begin position="63"/>
        <end position="82"/>
    </location>
</feature>
<organism evidence="2 3">
    <name type="scientific">Exidia glandulosa HHB12029</name>
    <dbReference type="NCBI Taxonomy" id="1314781"/>
    <lineage>
        <taxon>Eukaryota</taxon>
        <taxon>Fungi</taxon>
        <taxon>Dikarya</taxon>
        <taxon>Basidiomycota</taxon>
        <taxon>Agaricomycotina</taxon>
        <taxon>Agaricomycetes</taxon>
        <taxon>Auriculariales</taxon>
        <taxon>Exidiaceae</taxon>
        <taxon>Exidia</taxon>
    </lineage>
</organism>
<reference evidence="2 3" key="1">
    <citation type="journal article" date="2016" name="Mol. Biol. Evol.">
        <title>Comparative Genomics of Early-Diverging Mushroom-Forming Fungi Provides Insights into the Origins of Lignocellulose Decay Capabilities.</title>
        <authorList>
            <person name="Nagy L.G."/>
            <person name="Riley R."/>
            <person name="Tritt A."/>
            <person name="Adam C."/>
            <person name="Daum C."/>
            <person name="Floudas D."/>
            <person name="Sun H."/>
            <person name="Yadav J.S."/>
            <person name="Pangilinan J."/>
            <person name="Larsson K.H."/>
            <person name="Matsuura K."/>
            <person name="Barry K."/>
            <person name="Labutti K."/>
            <person name="Kuo R."/>
            <person name="Ohm R.A."/>
            <person name="Bhattacharya S.S."/>
            <person name="Shirouzu T."/>
            <person name="Yoshinaga Y."/>
            <person name="Martin F.M."/>
            <person name="Grigoriev I.V."/>
            <person name="Hibbett D.S."/>
        </authorList>
    </citation>
    <scope>NUCLEOTIDE SEQUENCE [LARGE SCALE GENOMIC DNA]</scope>
    <source>
        <strain evidence="2 3">HHB12029</strain>
    </source>
</reference>
<dbReference type="Proteomes" id="UP000077266">
    <property type="component" value="Unassembled WGS sequence"/>
</dbReference>
<feature type="compositionally biased region" description="Acidic residues" evidence="1">
    <location>
        <begin position="115"/>
        <end position="130"/>
    </location>
</feature>
<name>A0A165MIX1_EXIGL</name>
<protein>
    <recommendedName>
        <fullName evidence="4">C2H2-type domain-containing protein</fullName>
    </recommendedName>
</protein>
<dbReference type="AlphaFoldDB" id="A0A165MIX1"/>
<keyword evidence="3" id="KW-1185">Reference proteome</keyword>
<evidence type="ECO:0000256" key="1">
    <source>
        <dbReference type="SAM" id="MobiDB-lite"/>
    </source>
</evidence>
<accession>A0A165MIX1</accession>